<accession>V4RSW1</accession>
<proteinExistence type="predicted"/>
<evidence type="ECO:0000313" key="5">
    <source>
        <dbReference type="Proteomes" id="UP000030687"/>
    </source>
</evidence>
<dbReference type="KEGG" id="cic:CICLE_v10029845mg"/>
<gene>
    <name evidence="4" type="ORF">CICLE_v10029845mg</name>
</gene>
<keyword evidence="2" id="KW-0131">Cell cycle</keyword>
<dbReference type="OrthoDB" id="662905at2759"/>
<dbReference type="AlphaFoldDB" id="V4RSW1"/>
<dbReference type="STRING" id="85681.V4RSW1"/>
<protein>
    <recommendedName>
        <fullName evidence="6">Cyclin-dependent protein kinase inhibitor SMR2-like</fullName>
    </recommendedName>
</protein>
<keyword evidence="1" id="KW-0649">Protein kinase inhibitor</keyword>
<evidence type="ECO:0000256" key="1">
    <source>
        <dbReference type="ARBA" id="ARBA00023013"/>
    </source>
</evidence>
<dbReference type="PANTHER" id="PTHR33142">
    <property type="entry name" value="CYCLIN-DEPENDENT PROTEIN KINASE INHIBITOR SMR13"/>
    <property type="match status" value="1"/>
</dbReference>
<evidence type="ECO:0008006" key="6">
    <source>
        <dbReference type="Google" id="ProtNLM"/>
    </source>
</evidence>
<dbReference type="OMA" id="GIEECKT"/>
<dbReference type="PANTHER" id="PTHR33142:SF89">
    <property type="entry name" value="CYCLIN-DEPENDENT PROTEIN KINASE INHIBITOR SMR2"/>
    <property type="match status" value="1"/>
</dbReference>
<dbReference type="EMBL" id="KI536978">
    <property type="protein sequence ID" value="ESR37663.1"/>
    <property type="molecule type" value="Genomic_DNA"/>
</dbReference>
<feature type="compositionally biased region" description="Basic and acidic residues" evidence="3">
    <location>
        <begin position="47"/>
        <end position="59"/>
    </location>
</feature>
<dbReference type="Gramene" id="ESR37663">
    <property type="protein sequence ID" value="ESR37663"/>
    <property type="gene ID" value="CICLE_v10029845mg"/>
</dbReference>
<keyword evidence="5" id="KW-1185">Reference proteome</keyword>
<dbReference type="GO" id="GO:0004860">
    <property type="term" value="F:protein kinase inhibitor activity"/>
    <property type="evidence" value="ECO:0007669"/>
    <property type="project" value="UniProtKB-KW"/>
</dbReference>
<organism evidence="4 5">
    <name type="scientific">Citrus clementina</name>
    <name type="common">Clementine</name>
    <name type="synonym">Citrus deliciosa x Citrus sinensis</name>
    <dbReference type="NCBI Taxonomy" id="85681"/>
    <lineage>
        <taxon>Eukaryota</taxon>
        <taxon>Viridiplantae</taxon>
        <taxon>Streptophyta</taxon>
        <taxon>Embryophyta</taxon>
        <taxon>Tracheophyta</taxon>
        <taxon>Spermatophyta</taxon>
        <taxon>Magnoliopsida</taxon>
        <taxon>eudicotyledons</taxon>
        <taxon>Gunneridae</taxon>
        <taxon>Pentapetalae</taxon>
        <taxon>rosids</taxon>
        <taxon>malvids</taxon>
        <taxon>Sapindales</taxon>
        <taxon>Rutaceae</taxon>
        <taxon>Aurantioideae</taxon>
        <taxon>Citrus</taxon>
    </lineage>
</organism>
<dbReference type="InterPro" id="IPR040389">
    <property type="entry name" value="SMR"/>
</dbReference>
<evidence type="ECO:0000313" key="4">
    <source>
        <dbReference type="EMBL" id="ESR37663.1"/>
    </source>
</evidence>
<name>V4RSW1_CITCL</name>
<feature type="region of interest" description="Disordered" evidence="3">
    <location>
        <begin position="24"/>
        <end position="65"/>
    </location>
</feature>
<sequence length="121" mass="13950">MINIISMSKDLKFQQINLPKLKPSSKIQTEEEAGEEIQAASEDYTNEDCKTPTSSDHKIPKIQSCPTTPRKKVQVSFHKRKMHEFLFFEATGREEVESFFRSNSELFRVGSHAVKKRCKSL</sequence>
<evidence type="ECO:0000256" key="2">
    <source>
        <dbReference type="ARBA" id="ARBA00023306"/>
    </source>
</evidence>
<reference evidence="4 5" key="1">
    <citation type="submission" date="2013-10" db="EMBL/GenBank/DDBJ databases">
        <authorList>
            <consortium name="International Citrus Genome Consortium"/>
            <person name="Jenkins J."/>
            <person name="Schmutz J."/>
            <person name="Prochnik S."/>
            <person name="Rokhsar D."/>
            <person name="Gmitter F."/>
            <person name="Ollitrault P."/>
            <person name="Machado M."/>
            <person name="Talon M."/>
            <person name="Wincker P."/>
            <person name="Jaillon O."/>
            <person name="Morgante M."/>
        </authorList>
    </citation>
    <scope>NUCLEOTIDE SEQUENCE</scope>
    <source>
        <strain evidence="5">cv. Clemenules</strain>
    </source>
</reference>
<dbReference type="InParanoid" id="V4RSW1"/>
<evidence type="ECO:0000256" key="3">
    <source>
        <dbReference type="SAM" id="MobiDB-lite"/>
    </source>
</evidence>
<dbReference type="eggNOG" id="ENOG502R1MV">
    <property type="taxonomic scope" value="Eukaryota"/>
</dbReference>
<dbReference type="GO" id="GO:0032875">
    <property type="term" value="P:regulation of DNA endoreduplication"/>
    <property type="evidence" value="ECO:0007669"/>
    <property type="project" value="InterPro"/>
</dbReference>
<dbReference type="Proteomes" id="UP000030687">
    <property type="component" value="Unassembled WGS sequence"/>
</dbReference>